<dbReference type="InterPro" id="IPR038078">
    <property type="entry name" value="PhoU-like_sf"/>
</dbReference>
<evidence type="ECO:0000313" key="7">
    <source>
        <dbReference type="EMBL" id="PWD99476.1"/>
    </source>
</evidence>
<evidence type="ECO:0000256" key="2">
    <source>
        <dbReference type="ARBA" id="ARBA00022475"/>
    </source>
</evidence>
<dbReference type="GO" id="GO:0044341">
    <property type="term" value="P:sodium-dependent phosphate transport"/>
    <property type="evidence" value="ECO:0007669"/>
    <property type="project" value="InterPro"/>
</dbReference>
<dbReference type="GO" id="GO:0005886">
    <property type="term" value="C:plasma membrane"/>
    <property type="evidence" value="ECO:0007669"/>
    <property type="project" value="UniProtKB-SubCell"/>
</dbReference>
<dbReference type="RefSeq" id="WP_109264465.1">
    <property type="nucleotide sequence ID" value="NZ_QEWP01000007.1"/>
</dbReference>
<gene>
    <name evidence="7" type="ORF">DDZ16_10745</name>
</gene>
<dbReference type="Gene3D" id="1.20.58.220">
    <property type="entry name" value="Phosphate transport system protein phou homolog 2, domain 2"/>
    <property type="match status" value="1"/>
</dbReference>
<dbReference type="NCBIfam" id="TIGR00704">
    <property type="entry name" value="NaPi_cotrn_rel"/>
    <property type="match status" value="1"/>
</dbReference>
<dbReference type="InterPro" id="IPR003841">
    <property type="entry name" value="Na/Pi_transpt"/>
</dbReference>
<dbReference type="SUPFAM" id="SSF109755">
    <property type="entry name" value="PhoU-like"/>
    <property type="match status" value="1"/>
</dbReference>
<evidence type="ECO:0000313" key="8">
    <source>
        <dbReference type="Proteomes" id="UP000244956"/>
    </source>
</evidence>
<dbReference type="InterPro" id="IPR004633">
    <property type="entry name" value="NaPi_cotrn-rel/YqeW-like"/>
</dbReference>
<feature type="transmembrane region" description="Helical" evidence="6">
    <location>
        <begin position="293"/>
        <end position="317"/>
    </location>
</feature>
<dbReference type="NCBIfam" id="NF037997">
    <property type="entry name" value="Na_Pi_symport"/>
    <property type="match status" value="1"/>
</dbReference>
<feature type="transmembrane region" description="Helical" evidence="6">
    <location>
        <begin position="137"/>
        <end position="155"/>
    </location>
</feature>
<evidence type="ECO:0000256" key="5">
    <source>
        <dbReference type="ARBA" id="ARBA00023136"/>
    </source>
</evidence>
<evidence type="ECO:0000256" key="6">
    <source>
        <dbReference type="SAM" id="Phobius"/>
    </source>
</evidence>
<feature type="transmembrane region" description="Helical" evidence="6">
    <location>
        <begin position="87"/>
        <end position="107"/>
    </location>
</feature>
<keyword evidence="8" id="KW-1185">Reference proteome</keyword>
<sequence>MQYSFFDFLSLVGSLGMFLYGMKMMSEALQKVAGNKMRAILSAMTSNRVLGILTGFLVTAMVQSSSATTVMIVSFVNAGLVTLKESIGVIMGANIGTTVTGWIITLFGFKVKISAYSLPLIGLGLPFIFSKSGTRRSYGELLIGFALLFMGLEYLKDSVPDIKNNPEILSFLHQYTDSGIFTTLLFLGIGTILTVVVQSSSATMALTFVMCNEGWIEFSQAAAMVLGENIGTTITANIAAAVGNISAKRAARVHLIFNLLGVIWMLSVFNSYTGLIDSLMTKNGGVSPTESPAAIPIALSVFHTSFNLLNVFIFIWFTPIIQRVAEYLVPQKTSDSDEEFRLKYITTGMLSTSELSILQAKKEVQFYAKHTTKMFGFVRKMVNEDRDKKFNKLLSRVQKYEGISDNVEVEITNYLTQVSQYKLSEPGRKRLRAMLKLAGDLESIADSNFNLARSVNRMREKNIKFKPSAMEKIELMFNLVEESLSVMRENLQQDELVVTLTKARLLEDQINNYRNQLKSEHLDNLANNVYSYEAGIIFNDLFSECEKLADYVINVSEALEEVGV</sequence>
<dbReference type="GO" id="GO:0005436">
    <property type="term" value="F:sodium:phosphate symporter activity"/>
    <property type="evidence" value="ECO:0007669"/>
    <property type="project" value="InterPro"/>
</dbReference>
<dbReference type="PANTHER" id="PTHR10010">
    <property type="entry name" value="SOLUTE CARRIER FAMILY 34 SODIUM PHOSPHATE , MEMBER 2-RELATED"/>
    <property type="match status" value="1"/>
</dbReference>
<feature type="transmembrane region" description="Helical" evidence="6">
    <location>
        <begin position="255"/>
        <end position="273"/>
    </location>
</feature>
<accession>A0A2U2B8V5</accession>
<proteinExistence type="predicted"/>
<evidence type="ECO:0000256" key="4">
    <source>
        <dbReference type="ARBA" id="ARBA00022989"/>
    </source>
</evidence>
<keyword evidence="5 6" id="KW-0472">Membrane</keyword>
<name>A0A2U2B8V5_9BACT</name>
<dbReference type="PANTHER" id="PTHR10010:SF46">
    <property type="entry name" value="SODIUM-DEPENDENT PHOSPHATE TRANSPORT PROTEIN 2B"/>
    <property type="match status" value="1"/>
</dbReference>
<dbReference type="Proteomes" id="UP000244956">
    <property type="component" value="Unassembled WGS sequence"/>
</dbReference>
<comment type="subcellular location">
    <subcellularLocation>
        <location evidence="1">Cell membrane</location>
        <topology evidence="1">Multi-pass membrane protein</topology>
    </subcellularLocation>
</comment>
<feature type="transmembrane region" description="Helical" evidence="6">
    <location>
        <begin position="175"/>
        <end position="197"/>
    </location>
</feature>
<keyword evidence="2" id="KW-1003">Cell membrane</keyword>
<dbReference type="AlphaFoldDB" id="A0A2U2B8V5"/>
<keyword evidence="4 6" id="KW-1133">Transmembrane helix</keyword>
<evidence type="ECO:0000256" key="1">
    <source>
        <dbReference type="ARBA" id="ARBA00004651"/>
    </source>
</evidence>
<reference evidence="7 8" key="1">
    <citation type="submission" date="2018-05" db="EMBL/GenBank/DDBJ databases">
        <title>Marinilabilia rubrum sp. nov., isolated from saltern sediment.</title>
        <authorList>
            <person name="Zhang R."/>
        </authorList>
    </citation>
    <scope>NUCLEOTIDE SEQUENCE [LARGE SCALE GENOMIC DNA]</scope>
    <source>
        <strain evidence="7 8">WTE16</strain>
    </source>
</reference>
<keyword evidence="3 6" id="KW-0812">Transmembrane</keyword>
<feature type="transmembrane region" description="Helical" evidence="6">
    <location>
        <begin position="52"/>
        <end position="75"/>
    </location>
</feature>
<comment type="caution">
    <text evidence="7">The sequence shown here is derived from an EMBL/GenBank/DDBJ whole genome shotgun (WGS) entry which is preliminary data.</text>
</comment>
<dbReference type="Pfam" id="PF02690">
    <property type="entry name" value="Na_Pi_cotrans"/>
    <property type="match status" value="2"/>
</dbReference>
<dbReference type="EMBL" id="QEWP01000007">
    <property type="protein sequence ID" value="PWD99476.1"/>
    <property type="molecule type" value="Genomic_DNA"/>
</dbReference>
<evidence type="ECO:0000256" key="3">
    <source>
        <dbReference type="ARBA" id="ARBA00022692"/>
    </source>
</evidence>
<dbReference type="OrthoDB" id="9763003at2"/>
<organism evidence="7 8">
    <name type="scientific">Marinilabilia rubra</name>
    <dbReference type="NCBI Taxonomy" id="2162893"/>
    <lineage>
        <taxon>Bacteria</taxon>
        <taxon>Pseudomonadati</taxon>
        <taxon>Bacteroidota</taxon>
        <taxon>Bacteroidia</taxon>
        <taxon>Marinilabiliales</taxon>
        <taxon>Marinilabiliaceae</taxon>
        <taxon>Marinilabilia</taxon>
    </lineage>
</organism>
<protein>
    <submittedName>
        <fullName evidence="7">Na/Pi cotransporter</fullName>
    </submittedName>
</protein>